<dbReference type="InterPro" id="IPR003409">
    <property type="entry name" value="MORN"/>
</dbReference>
<dbReference type="RefSeq" id="XP_005827495.1">
    <property type="nucleotide sequence ID" value="XM_005827438.1"/>
</dbReference>
<reference evidence="10" key="3">
    <citation type="submission" date="2016-03" db="UniProtKB">
        <authorList>
            <consortium name="EnsemblProtists"/>
        </authorList>
    </citation>
    <scope>IDENTIFICATION</scope>
</reference>
<dbReference type="HOGENOM" id="CLU_2613336_0_0_1"/>
<keyword evidence="3" id="KW-0963">Cytoplasm</keyword>
<dbReference type="PANTHER" id="PTHR46613:SF1">
    <property type="entry name" value="RADIAL SPOKE HEAD 10 HOMOLOG B-RELATED"/>
    <property type="match status" value="1"/>
</dbReference>
<evidence type="ECO:0000313" key="11">
    <source>
        <dbReference type="Proteomes" id="UP000011087"/>
    </source>
</evidence>
<dbReference type="EMBL" id="JH993030">
    <property type="protein sequence ID" value="EKX40515.1"/>
    <property type="molecule type" value="Genomic_DNA"/>
</dbReference>
<dbReference type="EnsemblProtists" id="EKX40515">
    <property type="protein sequence ID" value="EKX40515"/>
    <property type="gene ID" value="GUITHDRAFT_43851"/>
</dbReference>
<dbReference type="GO" id="GO:0005930">
    <property type="term" value="C:axoneme"/>
    <property type="evidence" value="ECO:0007669"/>
    <property type="project" value="UniProtKB-SubCell"/>
</dbReference>
<dbReference type="OrthoDB" id="294378at2759"/>
<dbReference type="GeneID" id="17297214"/>
<dbReference type="KEGG" id="gtt:GUITHDRAFT_43851"/>
<reference evidence="9 11" key="1">
    <citation type="journal article" date="2012" name="Nature">
        <title>Algal genomes reveal evolutionary mosaicism and the fate of nucleomorphs.</title>
        <authorList>
            <consortium name="DOE Joint Genome Institute"/>
            <person name="Curtis B.A."/>
            <person name="Tanifuji G."/>
            <person name="Burki F."/>
            <person name="Gruber A."/>
            <person name="Irimia M."/>
            <person name="Maruyama S."/>
            <person name="Arias M.C."/>
            <person name="Ball S.G."/>
            <person name="Gile G.H."/>
            <person name="Hirakawa Y."/>
            <person name="Hopkins J.F."/>
            <person name="Kuo A."/>
            <person name="Rensing S.A."/>
            <person name="Schmutz J."/>
            <person name="Symeonidi A."/>
            <person name="Elias M."/>
            <person name="Eveleigh R.J."/>
            <person name="Herman E.K."/>
            <person name="Klute M.J."/>
            <person name="Nakayama T."/>
            <person name="Obornik M."/>
            <person name="Reyes-Prieto A."/>
            <person name="Armbrust E.V."/>
            <person name="Aves S.J."/>
            <person name="Beiko R.G."/>
            <person name="Coutinho P."/>
            <person name="Dacks J.B."/>
            <person name="Durnford D.G."/>
            <person name="Fast N.M."/>
            <person name="Green B.R."/>
            <person name="Grisdale C.J."/>
            <person name="Hempel F."/>
            <person name="Henrissat B."/>
            <person name="Hoppner M.P."/>
            <person name="Ishida K."/>
            <person name="Kim E."/>
            <person name="Koreny L."/>
            <person name="Kroth P.G."/>
            <person name="Liu Y."/>
            <person name="Malik S.B."/>
            <person name="Maier U.G."/>
            <person name="McRose D."/>
            <person name="Mock T."/>
            <person name="Neilson J.A."/>
            <person name="Onodera N.T."/>
            <person name="Poole A.M."/>
            <person name="Pritham E.J."/>
            <person name="Richards T.A."/>
            <person name="Rocap G."/>
            <person name="Roy S.W."/>
            <person name="Sarai C."/>
            <person name="Schaack S."/>
            <person name="Shirato S."/>
            <person name="Slamovits C.H."/>
            <person name="Spencer D.F."/>
            <person name="Suzuki S."/>
            <person name="Worden A.Z."/>
            <person name="Zauner S."/>
            <person name="Barry K."/>
            <person name="Bell C."/>
            <person name="Bharti A.K."/>
            <person name="Crow J.A."/>
            <person name="Grimwood J."/>
            <person name="Kramer R."/>
            <person name="Lindquist E."/>
            <person name="Lucas S."/>
            <person name="Salamov A."/>
            <person name="McFadden G.I."/>
            <person name="Lane C.E."/>
            <person name="Keeling P.J."/>
            <person name="Gray M.W."/>
            <person name="Grigoriev I.V."/>
            <person name="Archibald J.M."/>
        </authorList>
    </citation>
    <scope>NUCLEOTIDE SEQUENCE</scope>
    <source>
        <strain evidence="9 11">CCMP2712</strain>
    </source>
</reference>
<dbReference type="AlphaFoldDB" id="L1IXD6"/>
<sequence>EVKRGADVSVGFIQFKDGFQYYGQMTQELPHGFGIDLYPDSSLYSGEFSQGARHGFGYYQHKELSYTGYWHRGKRHGVG</sequence>
<evidence type="ECO:0000256" key="7">
    <source>
        <dbReference type="ARBA" id="ARBA00023212"/>
    </source>
</evidence>
<keyword evidence="5" id="KW-0282">Flagellum</keyword>
<protein>
    <submittedName>
        <fullName evidence="9 10">Uncharacterized protein</fullName>
    </submittedName>
</protein>
<accession>L1IXD6</accession>
<keyword evidence="7" id="KW-0206">Cytoskeleton</keyword>
<evidence type="ECO:0000256" key="1">
    <source>
        <dbReference type="ARBA" id="ARBA00004230"/>
    </source>
</evidence>
<dbReference type="Proteomes" id="UP000011087">
    <property type="component" value="Unassembled WGS sequence"/>
</dbReference>
<gene>
    <name evidence="9" type="ORF">GUITHDRAFT_43851</name>
</gene>
<comment type="subcellular location">
    <subcellularLocation>
        <location evidence="1">Cell projection</location>
        <location evidence="1">Cilium</location>
        <location evidence="1">Flagellum</location>
    </subcellularLocation>
    <subcellularLocation>
        <location evidence="2">Cytoplasm</location>
        <location evidence="2">Cytoskeleton</location>
        <location evidence="2">Cilium axoneme</location>
    </subcellularLocation>
</comment>
<dbReference type="Pfam" id="PF02493">
    <property type="entry name" value="MORN"/>
    <property type="match status" value="2"/>
</dbReference>
<keyword evidence="11" id="KW-1185">Reference proteome</keyword>
<dbReference type="eggNOG" id="KOG0231">
    <property type="taxonomic scope" value="Eukaryota"/>
</dbReference>
<evidence type="ECO:0000256" key="6">
    <source>
        <dbReference type="ARBA" id="ARBA00023069"/>
    </source>
</evidence>
<name>L1IXD6_GUITC</name>
<evidence type="ECO:0000256" key="5">
    <source>
        <dbReference type="ARBA" id="ARBA00022846"/>
    </source>
</evidence>
<feature type="non-terminal residue" evidence="9">
    <location>
        <position position="1"/>
    </location>
</feature>
<keyword evidence="6" id="KW-0969">Cilium</keyword>
<organism evidence="9">
    <name type="scientific">Guillardia theta (strain CCMP2712)</name>
    <name type="common">Cryptophyte</name>
    <dbReference type="NCBI Taxonomy" id="905079"/>
    <lineage>
        <taxon>Eukaryota</taxon>
        <taxon>Cryptophyceae</taxon>
        <taxon>Pyrenomonadales</taxon>
        <taxon>Geminigeraceae</taxon>
        <taxon>Guillardia</taxon>
    </lineage>
</organism>
<dbReference type="Gene3D" id="2.20.110.10">
    <property type="entry name" value="Histone H3 K4-specific methyltransferase SET7/9 N-terminal domain"/>
    <property type="match status" value="1"/>
</dbReference>
<dbReference type="PANTHER" id="PTHR46613">
    <property type="entry name" value="RADIAL SPOKE HEAD 10 HOMOLOG B-RELATED"/>
    <property type="match status" value="1"/>
</dbReference>
<evidence type="ECO:0000313" key="9">
    <source>
        <dbReference type="EMBL" id="EKX40515.1"/>
    </source>
</evidence>
<evidence type="ECO:0000256" key="8">
    <source>
        <dbReference type="ARBA" id="ARBA00023273"/>
    </source>
</evidence>
<keyword evidence="4" id="KW-0677">Repeat</keyword>
<evidence type="ECO:0000313" key="10">
    <source>
        <dbReference type="EnsemblProtists" id="EKX40515"/>
    </source>
</evidence>
<reference evidence="11" key="2">
    <citation type="submission" date="2012-11" db="EMBL/GenBank/DDBJ databases">
        <authorList>
            <person name="Kuo A."/>
            <person name="Curtis B.A."/>
            <person name="Tanifuji G."/>
            <person name="Burki F."/>
            <person name="Gruber A."/>
            <person name="Irimia M."/>
            <person name="Maruyama S."/>
            <person name="Arias M.C."/>
            <person name="Ball S.G."/>
            <person name="Gile G.H."/>
            <person name="Hirakawa Y."/>
            <person name="Hopkins J.F."/>
            <person name="Rensing S.A."/>
            <person name="Schmutz J."/>
            <person name="Symeonidi A."/>
            <person name="Elias M."/>
            <person name="Eveleigh R.J."/>
            <person name="Herman E.K."/>
            <person name="Klute M.J."/>
            <person name="Nakayama T."/>
            <person name="Obornik M."/>
            <person name="Reyes-Prieto A."/>
            <person name="Armbrust E.V."/>
            <person name="Aves S.J."/>
            <person name="Beiko R.G."/>
            <person name="Coutinho P."/>
            <person name="Dacks J.B."/>
            <person name="Durnford D.G."/>
            <person name="Fast N.M."/>
            <person name="Green B.R."/>
            <person name="Grisdale C."/>
            <person name="Hempe F."/>
            <person name="Henrissat B."/>
            <person name="Hoppner M.P."/>
            <person name="Ishida K.-I."/>
            <person name="Kim E."/>
            <person name="Koreny L."/>
            <person name="Kroth P.G."/>
            <person name="Liu Y."/>
            <person name="Malik S.-B."/>
            <person name="Maier U.G."/>
            <person name="McRose D."/>
            <person name="Mock T."/>
            <person name="Neilson J.A."/>
            <person name="Onodera N.T."/>
            <person name="Poole A.M."/>
            <person name="Pritham E.J."/>
            <person name="Richards T.A."/>
            <person name="Rocap G."/>
            <person name="Roy S.W."/>
            <person name="Sarai C."/>
            <person name="Schaack S."/>
            <person name="Shirato S."/>
            <person name="Slamovits C.H."/>
            <person name="Spencer D.F."/>
            <person name="Suzuki S."/>
            <person name="Worden A.Z."/>
            <person name="Zauner S."/>
            <person name="Barry K."/>
            <person name="Bell C."/>
            <person name="Bharti A.K."/>
            <person name="Crow J.A."/>
            <person name="Grimwood J."/>
            <person name="Kramer R."/>
            <person name="Lindquist E."/>
            <person name="Lucas S."/>
            <person name="Salamov A."/>
            <person name="McFadden G.I."/>
            <person name="Lane C.E."/>
            <person name="Keeling P.J."/>
            <person name="Gray M.W."/>
            <person name="Grigoriev I.V."/>
            <person name="Archibald J.M."/>
        </authorList>
    </citation>
    <scope>NUCLEOTIDE SEQUENCE</scope>
    <source>
        <strain evidence="11">CCMP2712</strain>
    </source>
</reference>
<evidence type="ECO:0000256" key="2">
    <source>
        <dbReference type="ARBA" id="ARBA00004430"/>
    </source>
</evidence>
<evidence type="ECO:0000256" key="3">
    <source>
        <dbReference type="ARBA" id="ARBA00022490"/>
    </source>
</evidence>
<dbReference type="GO" id="GO:0031514">
    <property type="term" value="C:motile cilium"/>
    <property type="evidence" value="ECO:0007669"/>
    <property type="project" value="UniProtKB-SubCell"/>
</dbReference>
<keyword evidence="8" id="KW-0966">Cell projection</keyword>
<proteinExistence type="predicted"/>
<dbReference type="SUPFAM" id="SSF82185">
    <property type="entry name" value="Histone H3 K4-specific methyltransferase SET7/9 N-terminal domain"/>
    <property type="match status" value="1"/>
</dbReference>
<feature type="non-terminal residue" evidence="9">
    <location>
        <position position="79"/>
    </location>
</feature>
<evidence type="ECO:0000256" key="4">
    <source>
        <dbReference type="ARBA" id="ARBA00022737"/>
    </source>
</evidence>
<dbReference type="PaxDb" id="55529-EKX40515"/>